<dbReference type="Pfam" id="PF00226">
    <property type="entry name" value="DnaJ"/>
    <property type="match status" value="1"/>
</dbReference>
<dbReference type="Gene3D" id="1.10.287.110">
    <property type="entry name" value="DnaJ domain"/>
    <property type="match status" value="1"/>
</dbReference>
<keyword evidence="1" id="KW-0963">Cytoplasm</keyword>
<dbReference type="GO" id="GO:0005524">
    <property type="term" value="F:ATP binding"/>
    <property type="evidence" value="ECO:0007669"/>
    <property type="project" value="InterPro"/>
</dbReference>
<dbReference type="CDD" id="cd10719">
    <property type="entry name" value="DnaJ_zf"/>
    <property type="match status" value="1"/>
</dbReference>
<keyword evidence="6" id="KW-0346">Stress response</keyword>
<dbReference type="GO" id="GO:0005737">
    <property type="term" value="C:cytoplasm"/>
    <property type="evidence" value="ECO:0007669"/>
    <property type="project" value="TreeGrafter"/>
</dbReference>
<dbReference type="PRINTS" id="PR00625">
    <property type="entry name" value="JDOMAIN"/>
</dbReference>
<dbReference type="Gene3D" id="2.60.260.20">
    <property type="entry name" value="Urease metallochaperone UreE, N-terminal domain"/>
    <property type="match status" value="2"/>
</dbReference>
<dbReference type="InterPro" id="IPR012724">
    <property type="entry name" value="DnaJ"/>
</dbReference>
<keyword evidence="7" id="KW-0143">Chaperone</keyword>
<dbReference type="SUPFAM" id="SSF46565">
    <property type="entry name" value="Chaperone J-domain"/>
    <property type="match status" value="1"/>
</dbReference>
<dbReference type="SUPFAM" id="SSF49493">
    <property type="entry name" value="HSP40/DnaJ peptide-binding domain"/>
    <property type="match status" value="2"/>
</dbReference>
<dbReference type="InterPro" id="IPR001305">
    <property type="entry name" value="HSP_DnaJ_Cys-rich_dom"/>
</dbReference>
<dbReference type="SUPFAM" id="SSF57938">
    <property type="entry name" value="DnaJ/Hsp40 cysteine-rich domain"/>
    <property type="match status" value="1"/>
</dbReference>
<dbReference type="SMART" id="SM00271">
    <property type="entry name" value="DnaJ"/>
    <property type="match status" value="1"/>
</dbReference>
<evidence type="ECO:0000256" key="6">
    <source>
        <dbReference type="ARBA" id="ARBA00023016"/>
    </source>
</evidence>
<dbReference type="GO" id="GO:0031072">
    <property type="term" value="F:heat shock protein binding"/>
    <property type="evidence" value="ECO:0007669"/>
    <property type="project" value="InterPro"/>
</dbReference>
<dbReference type="GO" id="GO:0051082">
    <property type="term" value="F:unfolded protein binding"/>
    <property type="evidence" value="ECO:0007669"/>
    <property type="project" value="InterPro"/>
</dbReference>
<keyword evidence="2" id="KW-0479">Metal-binding</keyword>
<dbReference type="PANTHER" id="PTHR43096">
    <property type="entry name" value="DNAJ HOMOLOG 1, MITOCHONDRIAL-RELATED"/>
    <property type="match status" value="1"/>
</dbReference>
<feature type="domain" description="CR-type" evidence="9">
    <location>
        <begin position="156"/>
        <end position="234"/>
    </location>
</feature>
<evidence type="ECO:0000313" key="10">
    <source>
        <dbReference type="EMBL" id="CAB4625785.1"/>
    </source>
</evidence>
<dbReference type="FunFam" id="2.10.230.10:FF:000002">
    <property type="entry name" value="Molecular chaperone DnaJ"/>
    <property type="match status" value="1"/>
</dbReference>
<dbReference type="FunFam" id="2.60.260.20:FF:000005">
    <property type="entry name" value="Chaperone protein dnaJ 1, mitochondrial"/>
    <property type="match status" value="1"/>
</dbReference>
<dbReference type="InterPro" id="IPR036869">
    <property type="entry name" value="J_dom_sf"/>
</dbReference>
<dbReference type="Pfam" id="PF01556">
    <property type="entry name" value="DnaJ_C"/>
    <property type="match status" value="1"/>
</dbReference>
<evidence type="ECO:0000256" key="3">
    <source>
        <dbReference type="ARBA" id="ARBA00022737"/>
    </source>
</evidence>
<evidence type="ECO:0000256" key="7">
    <source>
        <dbReference type="ARBA" id="ARBA00023186"/>
    </source>
</evidence>
<name>A0A6J6IMT9_9ZZZZ</name>
<dbReference type="NCBIfam" id="TIGR02349">
    <property type="entry name" value="DnaJ_bact"/>
    <property type="match status" value="1"/>
</dbReference>
<evidence type="ECO:0000259" key="9">
    <source>
        <dbReference type="PROSITE" id="PS51188"/>
    </source>
</evidence>
<dbReference type="CDD" id="cd06257">
    <property type="entry name" value="DnaJ"/>
    <property type="match status" value="1"/>
</dbReference>
<dbReference type="InterPro" id="IPR036410">
    <property type="entry name" value="HSP_DnaJ_Cys-rich_dom_sf"/>
</dbReference>
<dbReference type="Gene3D" id="2.10.230.10">
    <property type="entry name" value="Heat shock protein DnaJ, cysteine-rich domain"/>
    <property type="match status" value="1"/>
</dbReference>
<protein>
    <submittedName>
        <fullName evidence="10">Unannotated protein</fullName>
    </submittedName>
</protein>
<dbReference type="PROSITE" id="PS50076">
    <property type="entry name" value="DNAJ_2"/>
    <property type="match status" value="1"/>
</dbReference>
<proteinExistence type="inferred from homology"/>
<reference evidence="10" key="1">
    <citation type="submission" date="2020-05" db="EMBL/GenBank/DDBJ databases">
        <authorList>
            <person name="Chiriac C."/>
            <person name="Salcher M."/>
            <person name="Ghai R."/>
            <person name="Kavagutti S V."/>
        </authorList>
    </citation>
    <scope>NUCLEOTIDE SEQUENCE</scope>
</reference>
<dbReference type="PANTHER" id="PTHR43096:SF54">
    <property type="entry name" value="CHAPERONE PROTEIN DNAJ 1"/>
    <property type="match status" value="1"/>
</dbReference>
<evidence type="ECO:0000259" key="8">
    <source>
        <dbReference type="PROSITE" id="PS50076"/>
    </source>
</evidence>
<keyword evidence="3" id="KW-0677">Repeat</keyword>
<dbReference type="GO" id="GO:0009408">
    <property type="term" value="P:response to heat"/>
    <property type="evidence" value="ECO:0007669"/>
    <property type="project" value="InterPro"/>
</dbReference>
<evidence type="ECO:0000256" key="1">
    <source>
        <dbReference type="ARBA" id="ARBA00022490"/>
    </source>
</evidence>
<dbReference type="InterPro" id="IPR008971">
    <property type="entry name" value="HSP40/DnaJ_pept-bd"/>
</dbReference>
<dbReference type="AlphaFoldDB" id="A0A6J6IMT9"/>
<sequence>MAPQREWFEKDYYKVLGVADKATPKDITRAYRKLAREFHPDANPGNDAAEERFKEVSAAYDVVGDETKRKEYDEVRHMGPAAGGFGPPRGGAGGGFGPGAGGFNYEGGDISDLLGGLFGGGRGARGGRGAQRGRGPQRGADLEAELHLPFREAFAGVTTSLHITSDMPCETCRGSGAKPGTAPSACSRCGGRGAVDDNQGMFSFSTPCNACGGAGTVITDPCPTCRGAGIERRPREVKVRIPAGVDDGQRIRLKGRGGAGRNGGPIGDLFVVVHVSPDPVFGRSGRNLTMTVPVSFAEATLGTKLTVPTLDGANVTLKIPPGTPSGQVFRVKGRGVEEKKATGDLLVTVQVVVPTTLTDEQREAVATLEAAMPTVSREHLGV</sequence>
<dbReference type="PROSITE" id="PS51188">
    <property type="entry name" value="ZF_CR"/>
    <property type="match status" value="1"/>
</dbReference>
<dbReference type="CDD" id="cd10747">
    <property type="entry name" value="DnaJ_C"/>
    <property type="match status" value="1"/>
</dbReference>
<organism evidence="10">
    <name type="scientific">freshwater metagenome</name>
    <dbReference type="NCBI Taxonomy" id="449393"/>
    <lineage>
        <taxon>unclassified sequences</taxon>
        <taxon>metagenomes</taxon>
        <taxon>ecological metagenomes</taxon>
    </lineage>
</organism>
<dbReference type="NCBIfam" id="NF008035">
    <property type="entry name" value="PRK10767.1"/>
    <property type="match status" value="1"/>
</dbReference>
<evidence type="ECO:0000256" key="2">
    <source>
        <dbReference type="ARBA" id="ARBA00022723"/>
    </source>
</evidence>
<dbReference type="HAMAP" id="MF_01152">
    <property type="entry name" value="DnaJ"/>
    <property type="match status" value="1"/>
</dbReference>
<gene>
    <name evidence="10" type="ORF">UFOPK1835_02130</name>
</gene>
<accession>A0A6J6IMT9</accession>
<dbReference type="InterPro" id="IPR001623">
    <property type="entry name" value="DnaJ_domain"/>
</dbReference>
<evidence type="ECO:0000256" key="5">
    <source>
        <dbReference type="ARBA" id="ARBA00022833"/>
    </source>
</evidence>
<keyword evidence="4" id="KW-0863">Zinc-finger</keyword>
<dbReference type="EMBL" id="CAEZUP010000149">
    <property type="protein sequence ID" value="CAB4625785.1"/>
    <property type="molecule type" value="Genomic_DNA"/>
</dbReference>
<keyword evidence="5" id="KW-0862">Zinc</keyword>
<evidence type="ECO:0000256" key="4">
    <source>
        <dbReference type="ARBA" id="ARBA00022771"/>
    </source>
</evidence>
<dbReference type="Pfam" id="PF00684">
    <property type="entry name" value="DnaJ_CXXCXGXG"/>
    <property type="match status" value="1"/>
</dbReference>
<dbReference type="InterPro" id="IPR002939">
    <property type="entry name" value="DnaJ_C"/>
</dbReference>
<dbReference type="GO" id="GO:0008270">
    <property type="term" value="F:zinc ion binding"/>
    <property type="evidence" value="ECO:0007669"/>
    <property type="project" value="UniProtKB-KW"/>
</dbReference>
<feature type="domain" description="J" evidence="8">
    <location>
        <begin position="11"/>
        <end position="76"/>
    </location>
</feature>
<dbReference type="GO" id="GO:0042026">
    <property type="term" value="P:protein refolding"/>
    <property type="evidence" value="ECO:0007669"/>
    <property type="project" value="TreeGrafter"/>
</dbReference>